<comment type="caution">
    <text evidence="2">The sequence shown here is derived from an EMBL/GenBank/DDBJ whole genome shotgun (WGS) entry which is preliminary data.</text>
</comment>
<dbReference type="AlphaFoldDB" id="A0A1Y3YSB2"/>
<evidence type="ECO:0000313" key="3">
    <source>
        <dbReference type="Proteomes" id="UP000195386"/>
    </source>
</evidence>
<dbReference type="EMBL" id="NFII01000009">
    <property type="protein sequence ID" value="OUO00763.1"/>
    <property type="molecule type" value="Genomic_DNA"/>
</dbReference>
<dbReference type="RefSeq" id="WP_087426294.1">
    <property type="nucleotide sequence ID" value="NZ_NFII01000009.1"/>
</dbReference>
<gene>
    <name evidence="2" type="ORF">B5F97_11080</name>
</gene>
<feature type="domain" description="BREX system Lon protease-like BrxL N-terminal" evidence="1">
    <location>
        <begin position="10"/>
        <end position="139"/>
    </location>
</feature>
<proteinExistence type="predicted"/>
<dbReference type="InterPro" id="IPR046838">
    <property type="entry name" value="BrxL_N"/>
</dbReference>
<evidence type="ECO:0000259" key="1">
    <source>
        <dbReference type="Pfam" id="PF20442"/>
    </source>
</evidence>
<dbReference type="Proteomes" id="UP000195386">
    <property type="component" value="Unassembled WGS sequence"/>
</dbReference>
<name>A0A1Y3YSB2_9BACE</name>
<protein>
    <submittedName>
        <fullName evidence="2">TIGR02688 family protein</fullName>
    </submittedName>
</protein>
<dbReference type="Pfam" id="PF13337">
    <property type="entry name" value="BrxL_ATPase"/>
    <property type="match status" value="1"/>
</dbReference>
<dbReference type="InterPro" id="IPR014061">
    <property type="entry name" value="BrxL-like"/>
</dbReference>
<dbReference type="NCBIfam" id="TIGR02688">
    <property type="entry name" value="BREX system Lon protease-like protein BrxL"/>
    <property type="match status" value="1"/>
</dbReference>
<accession>A0A1Y3YSB2</accession>
<dbReference type="Pfam" id="PF20442">
    <property type="entry name" value="BrxL_N"/>
    <property type="match status" value="1"/>
</dbReference>
<sequence>MSEIGDKIRQVFRESAVYKNPANNEVFVGRNLPSFVKDYLIATHIDQNGKLRRDALVRFLDEHIPLNPNAIRSRLMQGDVITLLTRFEISTNIAKNKTQFQIPEMGIKMADTEIPQYVVDQNPDDLVDGEKWGIIKLVYIPPQDKERGYIEMSKYKPFRPLERLDLNSFRECRKKFTTDEWIDVLISAMEYTPSAFSGKTQKLEFLARLLPFIEPRLNLIELAPKGTGKSYVFGNLSKFVWLIGGGKVSRAKLFYDKSRKAPGIMLHHDLVALDEIQSITFTDTMEMRSILKNYLEYGKTNVDNYEFMSECGLILLGNIPLSEDGFPMSDNYVEELPEAFKESALLDRFHGFIEGWLLPRITNDMALRDWTLNVEFFSEVLHQLRTATEYATIVNQSIAVPEGADMRHLKAVKRIASAYLKLLFPHVLNKEDMDIAEFYTYCLKPAVHRRDIIRRQCANIDRESSFSKPMPIFELK</sequence>
<reference evidence="3" key="1">
    <citation type="submission" date="2017-04" db="EMBL/GenBank/DDBJ databases">
        <title>Function of individual gut microbiota members based on whole genome sequencing of pure cultures obtained from chicken caecum.</title>
        <authorList>
            <person name="Medvecky M."/>
            <person name="Cejkova D."/>
            <person name="Polansky O."/>
            <person name="Karasova D."/>
            <person name="Kubasova T."/>
            <person name="Cizek A."/>
            <person name="Rychlik I."/>
        </authorList>
    </citation>
    <scope>NUCLEOTIDE SEQUENCE [LARGE SCALE GENOMIC DNA]</scope>
    <source>
        <strain evidence="3">An43</strain>
    </source>
</reference>
<organism evidence="2 3">
    <name type="scientific">Bacteroides clarus</name>
    <dbReference type="NCBI Taxonomy" id="626929"/>
    <lineage>
        <taxon>Bacteria</taxon>
        <taxon>Pseudomonadati</taxon>
        <taxon>Bacteroidota</taxon>
        <taxon>Bacteroidia</taxon>
        <taxon>Bacteroidales</taxon>
        <taxon>Bacteroidaceae</taxon>
        <taxon>Bacteroides</taxon>
    </lineage>
</organism>
<evidence type="ECO:0000313" key="2">
    <source>
        <dbReference type="EMBL" id="OUO00763.1"/>
    </source>
</evidence>